<keyword evidence="2" id="KW-1185">Reference proteome</keyword>
<dbReference type="AlphaFoldDB" id="A0A8T4IY87"/>
<dbReference type="Proteomes" id="UP000675554">
    <property type="component" value="Unassembled WGS sequence"/>
</dbReference>
<comment type="caution">
    <text evidence="1">The sequence shown here is derived from an EMBL/GenBank/DDBJ whole genome shotgun (WGS) entry which is preliminary data.</text>
</comment>
<evidence type="ECO:0000313" key="1">
    <source>
        <dbReference type="EMBL" id="MBR7676598.1"/>
    </source>
</evidence>
<protein>
    <submittedName>
        <fullName evidence="1">Uncharacterized protein</fullName>
    </submittedName>
</protein>
<reference evidence="1" key="1">
    <citation type="submission" date="2021-04" db="EMBL/GenBank/DDBJ databases">
        <title>Sequencing of actinobacteria type strains.</title>
        <authorList>
            <person name="Nguyen G.-S."/>
            <person name="Wentzel A."/>
        </authorList>
    </citation>
    <scope>NUCLEOTIDE SEQUENCE</scope>
    <source>
        <strain evidence="1">DSM 42095</strain>
    </source>
</reference>
<organism evidence="1 2">
    <name type="scientific">Streptomyces daliensis</name>
    <dbReference type="NCBI Taxonomy" id="299421"/>
    <lineage>
        <taxon>Bacteria</taxon>
        <taxon>Bacillati</taxon>
        <taxon>Actinomycetota</taxon>
        <taxon>Actinomycetes</taxon>
        <taxon>Kitasatosporales</taxon>
        <taxon>Streptomycetaceae</taxon>
        <taxon>Streptomyces</taxon>
    </lineage>
</organism>
<name>A0A8T4IY87_9ACTN</name>
<sequence length="166" mass="17552">MLTPKPVTIRAVPAPGFIAGCTASMWIESHSPAGRVAFLLIGHAPARRPGETPENIEAGLLGMVDALDLRPPAEHLPDTGSRLVMTGDVITFDYGHPSFTLCLPPTGRAWRSHLADDGPVCVLVGLDPVPPGAGPDAINAYVSRTIATGRVRMGVTRLRKGPYRTS</sequence>
<proteinExistence type="predicted"/>
<evidence type="ECO:0000313" key="2">
    <source>
        <dbReference type="Proteomes" id="UP000675554"/>
    </source>
</evidence>
<dbReference type="PROSITE" id="PS51257">
    <property type="entry name" value="PROKAR_LIPOPROTEIN"/>
    <property type="match status" value="1"/>
</dbReference>
<dbReference type="EMBL" id="JAGSMN010000694">
    <property type="protein sequence ID" value="MBR7676598.1"/>
    <property type="molecule type" value="Genomic_DNA"/>
</dbReference>
<gene>
    <name evidence="1" type="ORF">KDA82_27050</name>
</gene>
<accession>A0A8T4IY87</accession>